<name>A0A7X2XGH4_9FIRM</name>
<comment type="caution">
    <text evidence="1">The sequence shown here is derived from an EMBL/GenBank/DDBJ whole genome shotgun (WGS) entry which is preliminary data.</text>
</comment>
<evidence type="ECO:0000313" key="4">
    <source>
        <dbReference type="Proteomes" id="UP000484547"/>
    </source>
</evidence>
<sequence length="108" mass="12108">MNDSLASQQKSKKTGGDVLSARLLYLALKCPLLQGKYCQTETVRPVEPQPVKTVKPPRKDDALVELRIVLPYGLRKQAQDEHINCSALFRRALKRSLTSRRSSGARCD</sequence>
<evidence type="ECO:0000313" key="3">
    <source>
        <dbReference type="Proteomes" id="UP000443070"/>
    </source>
</evidence>
<proteinExistence type="predicted"/>
<organism evidence="1 4">
    <name type="scientific">Phascolarctobacterium faecium</name>
    <dbReference type="NCBI Taxonomy" id="33025"/>
    <lineage>
        <taxon>Bacteria</taxon>
        <taxon>Bacillati</taxon>
        <taxon>Bacillota</taxon>
        <taxon>Negativicutes</taxon>
        <taxon>Acidaminococcales</taxon>
        <taxon>Acidaminococcaceae</taxon>
        <taxon>Phascolarctobacterium</taxon>
    </lineage>
</organism>
<gene>
    <name evidence="1" type="ORF">GMD11_08380</name>
    <name evidence="2" type="ORF">GMD18_08035</name>
</gene>
<dbReference type="EMBL" id="WNBW01000006">
    <property type="protein sequence ID" value="MTU04344.1"/>
    <property type="molecule type" value="Genomic_DNA"/>
</dbReference>
<dbReference type="Proteomes" id="UP000443070">
    <property type="component" value="Unassembled WGS sequence"/>
</dbReference>
<accession>A0A7X2XGH4</accession>
<dbReference type="AlphaFoldDB" id="A0A7X2XGH4"/>
<evidence type="ECO:0000313" key="2">
    <source>
        <dbReference type="EMBL" id="MTU04344.1"/>
    </source>
</evidence>
<dbReference type="Proteomes" id="UP000484547">
    <property type="component" value="Unassembled WGS sequence"/>
</dbReference>
<keyword evidence="3" id="KW-1185">Reference proteome</keyword>
<reference evidence="3 4" key="1">
    <citation type="journal article" date="2019" name="Nat. Med.">
        <title>A library of human gut bacterial isolates paired with longitudinal multiomics data enables mechanistic microbiome research.</title>
        <authorList>
            <person name="Poyet M."/>
            <person name="Groussin M."/>
            <person name="Gibbons S.M."/>
            <person name="Avila-Pacheco J."/>
            <person name="Jiang X."/>
            <person name="Kearney S.M."/>
            <person name="Perrotta A.R."/>
            <person name="Berdy B."/>
            <person name="Zhao S."/>
            <person name="Lieberman T.D."/>
            <person name="Swanson P.K."/>
            <person name="Smith M."/>
            <person name="Roesemann S."/>
            <person name="Alexander J.E."/>
            <person name="Rich S.A."/>
            <person name="Livny J."/>
            <person name="Vlamakis H."/>
            <person name="Clish C."/>
            <person name="Bullock K."/>
            <person name="Deik A."/>
            <person name="Scott J."/>
            <person name="Pierce K.A."/>
            <person name="Xavier R.J."/>
            <person name="Alm E.J."/>
        </authorList>
    </citation>
    <scope>NUCLEOTIDE SEQUENCE [LARGE SCALE GENOMIC DNA]</scope>
    <source>
        <strain evidence="1 4">BIOML-A13</strain>
        <strain evidence="2 3">BIOML-A3</strain>
    </source>
</reference>
<dbReference type="RefSeq" id="WP_149877509.1">
    <property type="nucleotide sequence ID" value="NZ_WNBG01000006.1"/>
</dbReference>
<evidence type="ECO:0000313" key="1">
    <source>
        <dbReference type="EMBL" id="MTT76280.1"/>
    </source>
</evidence>
<protein>
    <submittedName>
        <fullName evidence="1">Uncharacterized protein</fullName>
    </submittedName>
</protein>
<dbReference type="EMBL" id="WNBM01000006">
    <property type="protein sequence ID" value="MTT76280.1"/>
    <property type="molecule type" value="Genomic_DNA"/>
</dbReference>